<reference evidence="1 2" key="1">
    <citation type="submission" date="2024-04" db="EMBL/GenBank/DDBJ databases">
        <title>Novel genus in family Flammeovirgaceae.</title>
        <authorList>
            <person name="Nguyen T.H."/>
            <person name="Vuong T.Q."/>
            <person name="Le H."/>
            <person name="Kim S.-G."/>
        </authorList>
    </citation>
    <scope>NUCLEOTIDE SEQUENCE [LARGE SCALE GENOMIC DNA]</scope>
    <source>
        <strain evidence="1 2">JCM 23209</strain>
    </source>
</reference>
<dbReference type="Pfam" id="PF05159">
    <property type="entry name" value="Capsule_synth"/>
    <property type="match status" value="1"/>
</dbReference>
<evidence type="ECO:0000313" key="1">
    <source>
        <dbReference type="EMBL" id="MEN7551992.1"/>
    </source>
</evidence>
<evidence type="ECO:0000313" key="2">
    <source>
        <dbReference type="Proteomes" id="UP001403385"/>
    </source>
</evidence>
<accession>A0AAW9SF33</accession>
<gene>
    <name evidence="1" type="ORF">AAG747_29020</name>
</gene>
<dbReference type="AlphaFoldDB" id="A0AAW9SF33"/>
<sequence>MKILFVENRYKTYFYDAIAKELLERGYDVYWIIQNHMFKPSNGKIEVIPYPTNHGLLNKSNCLSAYEKVIKSDRQLNFFSLKTTSHIFYYQFTIERVIDKLKPDIVFGEATAFHELLTIEICKGKNILYLNPSTCRYPVGRFSFYKYDTLEPYKGSQQVITNSEALSIINQIVNRNVKPNYMNLVQIQNRKRFYDKLKILRGYYGGDKYNTPSPIVKWRKEKYKKLLIKQWEDIAYKEVADGDQAALLYPMQMQPEANIDVWGREYRDQFNLIKELAKQLSKNEILYIKPNPKSKYEISKELINYCDNANNVKLISHQTPMEKVFPKVDLVITVTGTIAIECILANKPVLTLVETINNTVANCVYLDDIGTIDSYIKSVKKDAFPKLSNSDKIKFLNLLISTSYNGVISDPFMDKNSVSNQNIKHIVGAFDDILSGLNV</sequence>
<dbReference type="Proteomes" id="UP001403385">
    <property type="component" value="Unassembled WGS sequence"/>
</dbReference>
<dbReference type="Gene3D" id="3.40.50.2000">
    <property type="entry name" value="Glycogen Phosphorylase B"/>
    <property type="match status" value="1"/>
</dbReference>
<dbReference type="GO" id="GO:0015774">
    <property type="term" value="P:polysaccharide transport"/>
    <property type="evidence" value="ECO:0007669"/>
    <property type="project" value="InterPro"/>
</dbReference>
<dbReference type="EMBL" id="JBDKWZ010000035">
    <property type="protein sequence ID" value="MEN7551992.1"/>
    <property type="molecule type" value="Genomic_DNA"/>
</dbReference>
<proteinExistence type="predicted"/>
<evidence type="ECO:0008006" key="3">
    <source>
        <dbReference type="Google" id="ProtNLM"/>
    </source>
</evidence>
<name>A0AAW9SF33_9BACT</name>
<dbReference type="GO" id="GO:0000271">
    <property type="term" value="P:polysaccharide biosynthetic process"/>
    <property type="evidence" value="ECO:0007669"/>
    <property type="project" value="InterPro"/>
</dbReference>
<keyword evidence="2" id="KW-1185">Reference proteome</keyword>
<dbReference type="RefSeq" id="WP_346824769.1">
    <property type="nucleotide sequence ID" value="NZ_JBDKWZ010000035.1"/>
</dbReference>
<dbReference type="InterPro" id="IPR007833">
    <property type="entry name" value="Capsule_polysaccharide_synth"/>
</dbReference>
<protein>
    <recommendedName>
        <fullName evidence="3">Capsule polysaccharide biosynthesis protein</fullName>
    </recommendedName>
</protein>
<organism evidence="1 2">
    <name type="scientific">Rapidithrix thailandica</name>
    <dbReference type="NCBI Taxonomy" id="413964"/>
    <lineage>
        <taxon>Bacteria</taxon>
        <taxon>Pseudomonadati</taxon>
        <taxon>Bacteroidota</taxon>
        <taxon>Cytophagia</taxon>
        <taxon>Cytophagales</taxon>
        <taxon>Flammeovirgaceae</taxon>
        <taxon>Rapidithrix</taxon>
    </lineage>
</organism>
<comment type="caution">
    <text evidence="1">The sequence shown here is derived from an EMBL/GenBank/DDBJ whole genome shotgun (WGS) entry which is preliminary data.</text>
</comment>
<dbReference type="SUPFAM" id="SSF53756">
    <property type="entry name" value="UDP-Glycosyltransferase/glycogen phosphorylase"/>
    <property type="match status" value="1"/>
</dbReference>